<dbReference type="InterPro" id="IPR052342">
    <property type="entry name" value="MCH/BMMD"/>
</dbReference>
<feature type="domain" description="MaoC-like" evidence="2">
    <location>
        <begin position="17"/>
        <end position="108"/>
    </location>
</feature>
<protein>
    <submittedName>
        <fullName evidence="3">MaoC family dehydratase</fullName>
    </submittedName>
</protein>
<accession>A0ABV5QHJ1</accession>
<evidence type="ECO:0000313" key="4">
    <source>
        <dbReference type="Proteomes" id="UP001589716"/>
    </source>
</evidence>
<organism evidence="3 4">
    <name type="scientific">Streptomyces roseoviridis</name>
    <dbReference type="NCBI Taxonomy" id="67361"/>
    <lineage>
        <taxon>Bacteria</taxon>
        <taxon>Bacillati</taxon>
        <taxon>Actinomycetota</taxon>
        <taxon>Actinomycetes</taxon>
        <taxon>Kitasatosporales</taxon>
        <taxon>Streptomycetaceae</taxon>
        <taxon>Streptomyces</taxon>
    </lineage>
</organism>
<comment type="similarity">
    <text evidence="1">Belongs to the enoyl-CoA hydratase/isomerase family.</text>
</comment>
<dbReference type="CDD" id="cd03454">
    <property type="entry name" value="YdeM"/>
    <property type="match status" value="1"/>
</dbReference>
<dbReference type="PANTHER" id="PTHR43664">
    <property type="entry name" value="MONOAMINE OXIDASE-RELATED"/>
    <property type="match status" value="1"/>
</dbReference>
<keyword evidence="4" id="KW-1185">Reference proteome</keyword>
<dbReference type="InterPro" id="IPR002539">
    <property type="entry name" value="MaoC-like_dom"/>
</dbReference>
<gene>
    <name evidence="3" type="ORF">ACFFTP_01860</name>
</gene>
<dbReference type="Gene3D" id="3.10.129.10">
    <property type="entry name" value="Hotdog Thioesterase"/>
    <property type="match status" value="1"/>
</dbReference>
<evidence type="ECO:0000256" key="1">
    <source>
        <dbReference type="ARBA" id="ARBA00005254"/>
    </source>
</evidence>
<dbReference type="Proteomes" id="UP001589716">
    <property type="component" value="Unassembled WGS sequence"/>
</dbReference>
<dbReference type="RefSeq" id="WP_345486576.1">
    <property type="nucleotide sequence ID" value="NZ_BAAAWU010000001.1"/>
</dbReference>
<evidence type="ECO:0000313" key="3">
    <source>
        <dbReference type="EMBL" id="MFB9552941.1"/>
    </source>
</evidence>
<dbReference type="EMBL" id="JBHMCT010000003">
    <property type="protein sequence ID" value="MFB9552941.1"/>
    <property type="molecule type" value="Genomic_DNA"/>
</dbReference>
<dbReference type="PANTHER" id="PTHR43664:SF1">
    <property type="entry name" value="BETA-METHYLMALYL-COA DEHYDRATASE"/>
    <property type="match status" value="1"/>
</dbReference>
<reference evidence="3 4" key="1">
    <citation type="submission" date="2024-09" db="EMBL/GenBank/DDBJ databases">
        <authorList>
            <person name="Sun Q."/>
            <person name="Mori K."/>
        </authorList>
    </citation>
    <scope>NUCLEOTIDE SEQUENCE [LARGE SCALE GENOMIC DNA]</scope>
    <source>
        <strain evidence="3 4">JCM 4414</strain>
    </source>
</reference>
<dbReference type="Pfam" id="PF01575">
    <property type="entry name" value="MaoC_dehydratas"/>
    <property type="match status" value="1"/>
</dbReference>
<comment type="caution">
    <text evidence="3">The sequence shown here is derived from an EMBL/GenBank/DDBJ whole genome shotgun (WGS) entry which is preliminary data.</text>
</comment>
<sequence length="195" mass="20572">MRYFEDFRPGDVHELGTVTVTAEEVLDFGKRFDPQPFHTDPELAEDSPFGGLIASGFHTQAMFMRRYVDGLLAYSACMGSPGIDEVRYLRPVRPGDVLRARVEILGATPSPFNPTSGTVKPRCTLVAADGTAVFSMILHSIFRRRPAGAEAAHQSSMPAAADPAGCCSRPAQSPVAAVAPAATGTPAAVAVPVSG</sequence>
<proteinExistence type="inferred from homology"/>
<dbReference type="InterPro" id="IPR029069">
    <property type="entry name" value="HotDog_dom_sf"/>
</dbReference>
<name>A0ABV5QHJ1_9ACTN</name>
<evidence type="ECO:0000259" key="2">
    <source>
        <dbReference type="Pfam" id="PF01575"/>
    </source>
</evidence>
<dbReference type="SUPFAM" id="SSF54637">
    <property type="entry name" value="Thioesterase/thiol ester dehydrase-isomerase"/>
    <property type="match status" value="1"/>
</dbReference>